<dbReference type="EMBL" id="ML210159">
    <property type="protein sequence ID" value="TFK28027.1"/>
    <property type="molecule type" value="Genomic_DNA"/>
</dbReference>
<evidence type="ECO:0000256" key="4">
    <source>
        <dbReference type="SAM" id="MobiDB-lite"/>
    </source>
</evidence>
<comment type="similarity">
    <text evidence="2">Belongs to the SAS10 family.</text>
</comment>
<keyword evidence="3" id="KW-0539">Nucleus</keyword>
<feature type="region of interest" description="Disordered" evidence="4">
    <location>
        <begin position="364"/>
        <end position="552"/>
    </location>
</feature>
<feature type="compositionally biased region" description="Basic and acidic residues" evidence="4">
    <location>
        <begin position="158"/>
        <end position="173"/>
    </location>
</feature>
<feature type="compositionally biased region" description="Basic and acidic residues" evidence="4">
    <location>
        <begin position="471"/>
        <end position="493"/>
    </location>
</feature>
<keyword evidence="7" id="KW-1185">Reference proteome</keyword>
<gene>
    <name evidence="6" type="ORF">FA15DRAFT_665796</name>
</gene>
<dbReference type="Pfam" id="PF09368">
    <property type="entry name" value="Sas10"/>
    <property type="match status" value="1"/>
</dbReference>
<dbReference type="PANTHER" id="PTHR13237:SF8">
    <property type="entry name" value="SOMETHING ABOUT SILENCING PROTEIN 10"/>
    <property type="match status" value="1"/>
</dbReference>
<feature type="compositionally biased region" description="Acidic residues" evidence="4">
    <location>
        <begin position="118"/>
        <end position="128"/>
    </location>
</feature>
<feature type="compositionally biased region" description="Gly residues" evidence="4">
    <location>
        <begin position="619"/>
        <end position="629"/>
    </location>
</feature>
<sequence length="641" mass="72749">MPRRKGGKGKAAGASKPKRNLKSNASVKRWNTRDEIPLDEVDQFHSNKDKILVDGSVDDDMDDGDDDEVFGLQGVDEDEDDADDTVYDDEDEDEDIGIPEEPKKKGRAKKKAKKEVSSDEEEEEEEEETWGRGKAVYYNSNADQLESDDEEGHELEEQEAKRLQTKSREHMHDEDFGLKDAIEAQKDDDLIEEPTVAPAQILPTEPKEIVRYLEKTNAEVLALARDWEDTAEQLIHVQKKLKDYEAENPESMGLGMIHLHYQTLLSYSAVLAYYLHLRATPKYAQKPLLLQAHPIMNRLLTLKQALMTMEDLNFTMSEDELDDFSDDEEDDEEDTGELLWDHVKKLGLDEDELADLLKDADEDMLDERSELPRTKRKKEKKEPPKKKRKVQDEHSEFDLVEPEYVSSKKTSSRRNGDTDDSFGEAQFMQQGDIADKAARKKSLQFHTSRIESASARRQSARSQAVGGDDDIPYRERQREKQARLEKAAADRVAKQGGADLDDVDPEPPSRKRALDDDGSDDSGGESPGGYYELVKKKSKQRKEKKKEDYDAARAAERIVPDAEDASGPRSLTRAILKNKGLTPHRSKDVRNPRVKKRKKYEQAKKKLSSQKAMFKGGLSETGGHYGGEKSGITKVIKSVRL</sequence>
<dbReference type="OrthoDB" id="1924577at2759"/>
<reference evidence="6 7" key="1">
    <citation type="journal article" date="2019" name="Nat. Ecol. Evol.">
        <title>Megaphylogeny resolves global patterns of mushroom evolution.</title>
        <authorList>
            <person name="Varga T."/>
            <person name="Krizsan K."/>
            <person name="Foldi C."/>
            <person name="Dima B."/>
            <person name="Sanchez-Garcia M."/>
            <person name="Sanchez-Ramirez S."/>
            <person name="Szollosi G.J."/>
            <person name="Szarkandi J.G."/>
            <person name="Papp V."/>
            <person name="Albert L."/>
            <person name="Andreopoulos W."/>
            <person name="Angelini C."/>
            <person name="Antonin V."/>
            <person name="Barry K.W."/>
            <person name="Bougher N.L."/>
            <person name="Buchanan P."/>
            <person name="Buyck B."/>
            <person name="Bense V."/>
            <person name="Catcheside P."/>
            <person name="Chovatia M."/>
            <person name="Cooper J."/>
            <person name="Damon W."/>
            <person name="Desjardin D."/>
            <person name="Finy P."/>
            <person name="Geml J."/>
            <person name="Haridas S."/>
            <person name="Hughes K."/>
            <person name="Justo A."/>
            <person name="Karasinski D."/>
            <person name="Kautmanova I."/>
            <person name="Kiss B."/>
            <person name="Kocsube S."/>
            <person name="Kotiranta H."/>
            <person name="LaButti K.M."/>
            <person name="Lechner B.E."/>
            <person name="Liimatainen K."/>
            <person name="Lipzen A."/>
            <person name="Lukacs Z."/>
            <person name="Mihaltcheva S."/>
            <person name="Morgado L.N."/>
            <person name="Niskanen T."/>
            <person name="Noordeloos M.E."/>
            <person name="Ohm R.A."/>
            <person name="Ortiz-Santana B."/>
            <person name="Ovrebo C."/>
            <person name="Racz N."/>
            <person name="Riley R."/>
            <person name="Savchenko A."/>
            <person name="Shiryaev A."/>
            <person name="Soop K."/>
            <person name="Spirin V."/>
            <person name="Szebenyi C."/>
            <person name="Tomsovsky M."/>
            <person name="Tulloss R.E."/>
            <person name="Uehling J."/>
            <person name="Grigoriev I.V."/>
            <person name="Vagvolgyi C."/>
            <person name="Papp T."/>
            <person name="Martin F.M."/>
            <person name="Miettinen O."/>
            <person name="Hibbett D.S."/>
            <person name="Nagy L.G."/>
        </authorList>
    </citation>
    <scope>NUCLEOTIDE SEQUENCE [LARGE SCALE GENOMIC DNA]</scope>
    <source>
        <strain evidence="6 7">CBS 121175</strain>
    </source>
</reference>
<feature type="compositionally biased region" description="Acidic residues" evidence="4">
    <location>
        <begin position="145"/>
        <end position="157"/>
    </location>
</feature>
<feature type="compositionally biased region" description="Basic residues" evidence="4">
    <location>
        <begin position="374"/>
        <end position="389"/>
    </location>
</feature>
<evidence type="ECO:0000256" key="1">
    <source>
        <dbReference type="ARBA" id="ARBA00004123"/>
    </source>
</evidence>
<dbReference type="GO" id="GO:0032040">
    <property type="term" value="C:small-subunit processome"/>
    <property type="evidence" value="ECO:0007669"/>
    <property type="project" value="TreeGrafter"/>
</dbReference>
<comment type="subcellular location">
    <subcellularLocation>
        <location evidence="1">Nucleus</location>
    </subcellularLocation>
</comment>
<feature type="compositionally biased region" description="Acidic residues" evidence="4">
    <location>
        <begin position="56"/>
        <end position="98"/>
    </location>
</feature>
<dbReference type="InterPro" id="IPR018972">
    <property type="entry name" value="Sas10_C_dom"/>
</dbReference>
<evidence type="ECO:0000313" key="7">
    <source>
        <dbReference type="Proteomes" id="UP000307440"/>
    </source>
</evidence>
<evidence type="ECO:0000313" key="6">
    <source>
        <dbReference type="EMBL" id="TFK28027.1"/>
    </source>
</evidence>
<dbReference type="GO" id="GO:0000462">
    <property type="term" value="P:maturation of SSU-rRNA from tricistronic rRNA transcript (SSU-rRNA, 5.8S rRNA, LSU-rRNA)"/>
    <property type="evidence" value="ECO:0007669"/>
    <property type="project" value="TreeGrafter"/>
</dbReference>
<name>A0A5C3L5F3_COPMA</name>
<feature type="region of interest" description="Disordered" evidence="4">
    <location>
        <begin position="578"/>
        <end position="629"/>
    </location>
</feature>
<accession>A0A5C3L5F3</accession>
<dbReference type="PANTHER" id="PTHR13237">
    <property type="entry name" value="SOMETHING ABOUT SILENCING PROTEIN 10-RELATED"/>
    <property type="match status" value="1"/>
</dbReference>
<dbReference type="AlphaFoldDB" id="A0A5C3L5F3"/>
<feature type="region of interest" description="Disordered" evidence="4">
    <location>
        <begin position="1"/>
        <end position="173"/>
    </location>
</feature>
<evidence type="ECO:0000259" key="5">
    <source>
        <dbReference type="Pfam" id="PF09368"/>
    </source>
</evidence>
<evidence type="ECO:0000256" key="3">
    <source>
        <dbReference type="ARBA" id="ARBA00023242"/>
    </source>
</evidence>
<protein>
    <recommendedName>
        <fullName evidence="5">Sas10 C-terminal domain-containing protein</fullName>
    </recommendedName>
</protein>
<evidence type="ECO:0000256" key="2">
    <source>
        <dbReference type="ARBA" id="ARBA00010979"/>
    </source>
</evidence>
<dbReference type="STRING" id="230819.A0A5C3L5F3"/>
<feature type="compositionally biased region" description="Low complexity" evidence="4">
    <location>
        <begin position="452"/>
        <end position="464"/>
    </location>
</feature>
<feature type="compositionally biased region" description="Basic and acidic residues" evidence="4">
    <location>
        <begin position="31"/>
        <end position="52"/>
    </location>
</feature>
<organism evidence="6 7">
    <name type="scientific">Coprinopsis marcescibilis</name>
    <name type="common">Agaric fungus</name>
    <name type="synonym">Psathyrella marcescibilis</name>
    <dbReference type="NCBI Taxonomy" id="230819"/>
    <lineage>
        <taxon>Eukaryota</taxon>
        <taxon>Fungi</taxon>
        <taxon>Dikarya</taxon>
        <taxon>Basidiomycota</taxon>
        <taxon>Agaricomycotina</taxon>
        <taxon>Agaricomycetes</taxon>
        <taxon>Agaricomycetidae</taxon>
        <taxon>Agaricales</taxon>
        <taxon>Agaricineae</taxon>
        <taxon>Psathyrellaceae</taxon>
        <taxon>Coprinopsis</taxon>
    </lineage>
</organism>
<feature type="compositionally biased region" description="Basic residues" evidence="4">
    <location>
        <begin position="104"/>
        <end position="113"/>
    </location>
</feature>
<feature type="domain" description="Sas10 C-terminal" evidence="5">
    <location>
        <begin position="566"/>
        <end position="641"/>
    </location>
</feature>
<dbReference type="Proteomes" id="UP000307440">
    <property type="component" value="Unassembled WGS sequence"/>
</dbReference>
<proteinExistence type="inferred from homology"/>